<accession>A0A1H8Y171</accession>
<feature type="transmembrane region" description="Helical" evidence="1">
    <location>
        <begin position="27"/>
        <end position="45"/>
    </location>
</feature>
<evidence type="ECO:0000256" key="1">
    <source>
        <dbReference type="SAM" id="Phobius"/>
    </source>
</evidence>
<dbReference type="Proteomes" id="UP000198847">
    <property type="component" value="Unassembled WGS sequence"/>
</dbReference>
<protein>
    <recommendedName>
        <fullName evidence="4">Peptidase propeptide and YPEB domain-containing protein</fullName>
    </recommendedName>
</protein>
<evidence type="ECO:0000313" key="3">
    <source>
        <dbReference type="Proteomes" id="UP000198847"/>
    </source>
</evidence>
<dbReference type="RefSeq" id="WP_091751806.1">
    <property type="nucleotide sequence ID" value="NZ_FODY01000036.1"/>
</dbReference>
<reference evidence="2 3" key="1">
    <citation type="submission" date="2016-10" db="EMBL/GenBank/DDBJ databases">
        <authorList>
            <person name="de Groot N.N."/>
        </authorList>
    </citation>
    <scope>NUCLEOTIDE SEQUENCE [LARGE SCALE GENOMIC DNA]</scope>
    <source>
        <strain evidence="2 3">DSM 13305</strain>
    </source>
</reference>
<dbReference type="EMBL" id="FODY01000036">
    <property type="protein sequence ID" value="SEP45787.1"/>
    <property type="molecule type" value="Genomic_DNA"/>
</dbReference>
<keyword evidence="1" id="KW-0472">Membrane</keyword>
<sequence>METKISFFEKAKVKAGKGFSAIPVKKVGLTLIICMVIAGAGGVYWHQEKLDEHRRIVQARTRMIEAQAAKNNITLLDQEAVKRIVAEAIGVDGSQIEYKQIELTTKDNEQYMEKRSEHSKGYEKLMMNDKFTWKPLAMEMGPIVATTAKVDNPVASYPFYKVTCKANGIKYRLQVDAVTGRVLTSKVNGD</sequence>
<gene>
    <name evidence="2" type="ORF">SAMN04490178_13629</name>
</gene>
<dbReference type="AlphaFoldDB" id="A0A1H8Y171"/>
<keyword evidence="3" id="KW-1185">Reference proteome</keyword>
<dbReference type="OrthoDB" id="1666444at2"/>
<name>A0A1H8Y171_9FIRM</name>
<organism evidence="2 3">
    <name type="scientific">Propionispora vibrioides</name>
    <dbReference type="NCBI Taxonomy" id="112903"/>
    <lineage>
        <taxon>Bacteria</taxon>
        <taxon>Bacillati</taxon>
        <taxon>Bacillota</taxon>
        <taxon>Negativicutes</taxon>
        <taxon>Selenomonadales</taxon>
        <taxon>Sporomusaceae</taxon>
        <taxon>Propionispora</taxon>
    </lineage>
</organism>
<evidence type="ECO:0000313" key="2">
    <source>
        <dbReference type="EMBL" id="SEP45787.1"/>
    </source>
</evidence>
<keyword evidence="1" id="KW-1133">Transmembrane helix</keyword>
<evidence type="ECO:0008006" key="4">
    <source>
        <dbReference type="Google" id="ProtNLM"/>
    </source>
</evidence>
<proteinExistence type="predicted"/>
<keyword evidence="1" id="KW-0812">Transmembrane</keyword>